<dbReference type="PANTHER" id="PTHR11575:SF24">
    <property type="entry name" value="5'-NUCLEOTIDASE"/>
    <property type="match status" value="1"/>
</dbReference>
<comment type="caution">
    <text evidence="6">The sequence shown here is derived from an EMBL/GenBank/DDBJ whole genome shotgun (WGS) entry which is preliminary data.</text>
</comment>
<evidence type="ECO:0000259" key="4">
    <source>
        <dbReference type="Pfam" id="PF02872"/>
    </source>
</evidence>
<feature type="domain" description="Bacterial Ig-like" evidence="5">
    <location>
        <begin position="768"/>
        <end position="837"/>
    </location>
</feature>
<dbReference type="InterPro" id="IPR006179">
    <property type="entry name" value="5_nucleotidase/apyrase"/>
</dbReference>
<feature type="domain" description="Calcineurin-like phosphoesterase" evidence="3">
    <location>
        <begin position="40"/>
        <end position="265"/>
    </location>
</feature>
<dbReference type="InterPro" id="IPR029052">
    <property type="entry name" value="Metallo-depent_PP-like"/>
</dbReference>
<feature type="domain" description="Bacterial Ig-like" evidence="5">
    <location>
        <begin position="673"/>
        <end position="755"/>
    </location>
</feature>
<keyword evidence="1 2" id="KW-0732">Signal</keyword>
<dbReference type="InterPro" id="IPR006311">
    <property type="entry name" value="TAT_signal"/>
</dbReference>
<dbReference type="SUPFAM" id="SSF56300">
    <property type="entry name" value="Metallo-dependent phosphatases"/>
    <property type="match status" value="1"/>
</dbReference>
<dbReference type="EMBL" id="JAAXOW010000001">
    <property type="protein sequence ID" value="NKX92104.1"/>
    <property type="molecule type" value="Genomic_DNA"/>
</dbReference>
<dbReference type="GO" id="GO:0030288">
    <property type="term" value="C:outer membrane-bounded periplasmic space"/>
    <property type="evidence" value="ECO:0007669"/>
    <property type="project" value="TreeGrafter"/>
</dbReference>
<dbReference type="Gene3D" id="3.60.21.10">
    <property type="match status" value="1"/>
</dbReference>
<dbReference type="GO" id="GO:0009166">
    <property type="term" value="P:nucleotide catabolic process"/>
    <property type="evidence" value="ECO:0007669"/>
    <property type="project" value="InterPro"/>
</dbReference>
<dbReference type="PRINTS" id="PR01607">
    <property type="entry name" value="APYRASEFAMLY"/>
</dbReference>
<evidence type="ECO:0000313" key="6">
    <source>
        <dbReference type="EMBL" id="NKX92104.1"/>
    </source>
</evidence>
<dbReference type="GO" id="GO:0008768">
    <property type="term" value="F:UDP-sugar diphosphatase activity"/>
    <property type="evidence" value="ECO:0007669"/>
    <property type="project" value="TreeGrafter"/>
</dbReference>
<dbReference type="InterPro" id="IPR004843">
    <property type="entry name" value="Calcineurin-like_PHP"/>
</dbReference>
<dbReference type="AlphaFoldDB" id="A0A9X5IQN5"/>
<keyword evidence="7" id="KW-1185">Reference proteome</keyword>
<accession>A0A9X5IQN5</accession>
<dbReference type="Pfam" id="PF02872">
    <property type="entry name" value="5_nucleotid_C"/>
    <property type="match status" value="1"/>
</dbReference>
<feature type="signal peptide" evidence="2">
    <location>
        <begin position="1"/>
        <end position="28"/>
    </location>
</feature>
<proteinExistence type="predicted"/>
<name>A0A9X5IQN5_9MICO</name>
<evidence type="ECO:0000256" key="1">
    <source>
        <dbReference type="ARBA" id="ARBA00022729"/>
    </source>
</evidence>
<evidence type="ECO:0000313" key="7">
    <source>
        <dbReference type="Proteomes" id="UP000774283"/>
    </source>
</evidence>
<evidence type="ECO:0000256" key="2">
    <source>
        <dbReference type="SAM" id="SignalP"/>
    </source>
</evidence>
<sequence>MRYTHSRRAGLVAAAAACSLVGATLVTAGTASALPITSITLLNINDFHGRIEKDKTVQVAGTIEKERADAGEANTLLLSAGDNIGASLFESAYADDKPTIDVLNALDLSASAVGNHELDKGITDLYGRVADAADFPYLAANIYLKGTATPVLNEYALRTVGGLTVGIIGAVTQETPALVTPSGIANLTFGDPVAAVNRVAGDLSDGNPANGEADIIVAEYHEGAGAGTVEGATLAQEVAAGGAFASIVAGTSAQVDVIFTGHTHKQYAWDAPVPGQSGKTRPIVQTGSYGENIGKVVLTVDGTDVTAAVASNVKRSTADPATLVATYPRVAEVKTLTDAAIAAAKTAGDVKVGSVTADITTAFAPNASGTPVRDDRASESTLGNLVADALQESLAATAAGADFGVVNPGGLRGELLYAPDGSITYSEANAVLPFVNNLWSTTLTGAQVKTMLEQQWQTNADGTVPSRPYLQLGLSKNVSYTYDAARAAGDRITSITINGKQVKATDEYRVGTFSFLATGGDNFRVFTSGKNTVDSGLVDRDAWVAYLKAHPGLAPSFARRAVAVSGNPSTAMVGSALSINVSKLDLTSLGSPKNTSLTATFTGGSLPPAGVALGTFPVTDGATTVKGAVPAAAAGATALTLEAAPSGTTVVLPLTGTAVSAVTVKGKLNKTGGSYGKPAKVSVTVTGATAAPSGKVEIREGSKVLVSKKLSVKGKVGTAKLTLPKLKVGSHKLTVYYPGSETTKAAKSSKLTYTVVKSVPSVKFRVSSHGRTVKVTTSATGVTPSGKVTVYRDGRALKTATLKKGKATVTVSKTSRGNHTYKVSYKGSSTVAARSATGRIRVS</sequence>
<evidence type="ECO:0008006" key="8">
    <source>
        <dbReference type="Google" id="ProtNLM"/>
    </source>
</evidence>
<reference evidence="6 7" key="1">
    <citation type="submission" date="2020-04" db="EMBL/GenBank/DDBJ databases">
        <title>MicrobeNet Type strains.</title>
        <authorList>
            <person name="Nicholson A.C."/>
        </authorList>
    </citation>
    <scope>NUCLEOTIDE SEQUENCE [LARGE SCALE GENOMIC DNA]</scope>
    <source>
        <strain evidence="6 7">ATCC BAA-789</strain>
    </source>
</reference>
<dbReference type="Pfam" id="PF00149">
    <property type="entry name" value="Metallophos"/>
    <property type="match status" value="1"/>
</dbReference>
<dbReference type="InterPro" id="IPR036907">
    <property type="entry name" value="5'-Nucleotdase_C_sf"/>
</dbReference>
<dbReference type="Gene3D" id="2.60.40.10">
    <property type="entry name" value="Immunoglobulins"/>
    <property type="match status" value="2"/>
</dbReference>
<protein>
    <recommendedName>
        <fullName evidence="8">5'-nucleotidase protein</fullName>
    </recommendedName>
</protein>
<gene>
    <name evidence="6" type="ORF">HF995_02255</name>
</gene>
<dbReference type="GO" id="GO:0008253">
    <property type="term" value="F:5'-nucleotidase activity"/>
    <property type="evidence" value="ECO:0007669"/>
    <property type="project" value="TreeGrafter"/>
</dbReference>
<dbReference type="PANTHER" id="PTHR11575">
    <property type="entry name" value="5'-NUCLEOTIDASE-RELATED"/>
    <property type="match status" value="1"/>
</dbReference>
<dbReference type="Gene3D" id="3.90.780.10">
    <property type="entry name" value="5'-Nucleotidase, C-terminal domain"/>
    <property type="match status" value="1"/>
</dbReference>
<dbReference type="GO" id="GO:0005975">
    <property type="term" value="P:carbohydrate metabolic process"/>
    <property type="evidence" value="ECO:0007669"/>
    <property type="project" value="UniProtKB-ARBA"/>
</dbReference>
<evidence type="ECO:0000259" key="5">
    <source>
        <dbReference type="Pfam" id="PF16640"/>
    </source>
</evidence>
<dbReference type="Pfam" id="PF16640">
    <property type="entry name" value="Big_3_5"/>
    <property type="match status" value="2"/>
</dbReference>
<evidence type="ECO:0000259" key="3">
    <source>
        <dbReference type="Pfam" id="PF00149"/>
    </source>
</evidence>
<dbReference type="InterPro" id="IPR032109">
    <property type="entry name" value="Big_3_5"/>
</dbReference>
<feature type="domain" description="5'-Nucleotidase C-terminal" evidence="4">
    <location>
        <begin position="367"/>
        <end position="527"/>
    </location>
</feature>
<dbReference type="InterPro" id="IPR013783">
    <property type="entry name" value="Ig-like_fold"/>
</dbReference>
<dbReference type="SUPFAM" id="SSF55816">
    <property type="entry name" value="5'-nucleotidase (syn. UDP-sugar hydrolase), C-terminal domain"/>
    <property type="match status" value="1"/>
</dbReference>
<feature type="chain" id="PRO_5040747906" description="5'-nucleotidase protein" evidence="2">
    <location>
        <begin position="29"/>
        <end position="843"/>
    </location>
</feature>
<organism evidence="6 7">
    <name type="scientific">Sanguibacter hominis ATCC BAA-789</name>
    <dbReference type="NCBI Taxonomy" id="1312740"/>
    <lineage>
        <taxon>Bacteria</taxon>
        <taxon>Bacillati</taxon>
        <taxon>Actinomycetota</taxon>
        <taxon>Actinomycetes</taxon>
        <taxon>Micrococcales</taxon>
        <taxon>Sanguibacteraceae</taxon>
        <taxon>Sanguibacter</taxon>
    </lineage>
</organism>
<dbReference type="PROSITE" id="PS51318">
    <property type="entry name" value="TAT"/>
    <property type="match status" value="1"/>
</dbReference>
<dbReference type="InterPro" id="IPR008334">
    <property type="entry name" value="5'-Nucleotdase_C"/>
</dbReference>
<dbReference type="Proteomes" id="UP000774283">
    <property type="component" value="Unassembled WGS sequence"/>
</dbReference>